<reference evidence="1 2" key="1">
    <citation type="journal article" date="2010" name="Genome Biol. Evol.">
        <title>The sequence of a 1.8-mb bacterial linear plasmid reveals a rich evolutionary reservoir of secondary metabolic pathways.</title>
        <authorList>
            <person name="Medema M.H."/>
            <person name="Trefzer A."/>
            <person name="Kovalchuk A."/>
            <person name="van den Berg M."/>
            <person name="Mueller U."/>
            <person name="Heijne W."/>
            <person name="Wu L."/>
            <person name="Alam M.T."/>
            <person name="Ronning C.M."/>
            <person name="Nierman W.C."/>
            <person name="Bovenberg R.A.L."/>
            <person name="Breitling R."/>
            <person name="Takano E."/>
        </authorList>
    </citation>
    <scope>NUCLEOTIDE SEQUENCE [LARGE SCALE GENOMIC DNA]</scope>
    <source>
        <strain evidence="2">ATCC 27064 / DSM 738 / JCM 4710 / NBRC 13307 / NCIMB 12785 / NRRL 3585 / VKM Ac-602</strain>
        <plasmid evidence="1">pSCL4</plasmid>
    </source>
</reference>
<dbReference type="AlphaFoldDB" id="B5GMQ4"/>
<keyword evidence="1" id="KW-0614">Plasmid</keyword>
<evidence type="ECO:0000313" key="2">
    <source>
        <dbReference type="Proteomes" id="UP000002357"/>
    </source>
</evidence>
<evidence type="ECO:0000313" key="1">
    <source>
        <dbReference type="EMBL" id="EFG04559.2"/>
    </source>
</evidence>
<dbReference type="Proteomes" id="UP000002357">
    <property type="component" value="Plasmid pSCL4"/>
</dbReference>
<organism evidence="1 2">
    <name type="scientific">Streptomyces clavuligerus</name>
    <dbReference type="NCBI Taxonomy" id="1901"/>
    <lineage>
        <taxon>Bacteria</taxon>
        <taxon>Bacillati</taxon>
        <taxon>Actinomycetota</taxon>
        <taxon>Actinomycetes</taxon>
        <taxon>Kitasatosporales</taxon>
        <taxon>Streptomycetaceae</taxon>
        <taxon>Streptomyces</taxon>
    </lineage>
</organism>
<dbReference type="EMBL" id="CM000914">
    <property type="protein sequence ID" value="EFG04559.2"/>
    <property type="molecule type" value="Genomic_DNA"/>
</dbReference>
<geneLocation type="plasmid" evidence="1 2">
    <name>pSCL4</name>
</geneLocation>
<sequence length="77" mass="8113">MAFAVVVAMEISFASDGRRDGAPENAAPGGAHRVAHTVGGGVATVRIASWRRSDARLGQNGQGAFKAWRPSSSWRFS</sequence>
<accession>B5GMQ4</accession>
<protein>
    <submittedName>
        <fullName evidence="1">Uncharacterized protein</fullName>
    </submittedName>
</protein>
<name>B5GMQ4_STRCL</name>
<keyword evidence="2" id="KW-1185">Reference proteome</keyword>
<proteinExistence type="predicted"/>
<gene>
    <name evidence="1" type="ORF">SCLAV_p1073</name>
</gene>